<protein>
    <recommendedName>
        <fullName evidence="2">DUF6590 domain-containing protein</fullName>
    </recommendedName>
</protein>
<evidence type="ECO:0000313" key="3">
    <source>
        <dbReference type="EMBL" id="PLB40260.1"/>
    </source>
</evidence>
<dbReference type="STRING" id="41067.A0A2I2FI23"/>
<dbReference type="OrthoDB" id="3559580at2759"/>
<feature type="compositionally biased region" description="Polar residues" evidence="1">
    <location>
        <begin position="42"/>
        <end position="52"/>
    </location>
</feature>
<evidence type="ECO:0000256" key="1">
    <source>
        <dbReference type="SAM" id="MobiDB-lite"/>
    </source>
</evidence>
<evidence type="ECO:0000313" key="4">
    <source>
        <dbReference type="Proteomes" id="UP000234585"/>
    </source>
</evidence>
<feature type="region of interest" description="Disordered" evidence="1">
    <location>
        <begin position="1"/>
        <end position="200"/>
    </location>
</feature>
<dbReference type="RefSeq" id="XP_024674272.1">
    <property type="nucleotide sequence ID" value="XM_024820257.1"/>
</dbReference>
<evidence type="ECO:0000259" key="2">
    <source>
        <dbReference type="Pfam" id="PF20233"/>
    </source>
</evidence>
<feature type="domain" description="DUF6590" evidence="2">
    <location>
        <begin position="236"/>
        <end position="386"/>
    </location>
</feature>
<sequence>MSQDSNHYSLGRHGHGSRHRDDRRSGSDSRHYAPQYMVVDPSRTQPLQSHPSSYPEGYPSIHPTTSDRTTPRHRPKPSEQYSQQYASDMSSASNYTHERTYREGHGSGASNYTHETTYPEPGHGYYPTGHELPASYPRHQPRQTRGSEPHELDSNQGYGVASGQNHYGQGASRAPTSPTFNRGGRDHISTPPSRGGVSSDYPVPAPIIQPSMRTIQGGMSTESTLDSRYQVPIDPRNFFKPGRVFSTLWHESQGSTYSNSTVLSAGPVFYSKYGEPIFSQIRRMVVYKQNSRCSWCFPIYTYNGQGVAKRDVNVQDHAAVYNQGSVFQENPWEPRMTKKALEFEPFTPDQALDTMSRLNFGKIYTVEHNVKVLRVGRISSKSMGTFTNYARSSMLSE</sequence>
<feature type="compositionally biased region" description="Basic and acidic residues" evidence="1">
    <location>
        <begin position="96"/>
        <end position="105"/>
    </location>
</feature>
<feature type="compositionally biased region" description="Basic and acidic residues" evidence="1">
    <location>
        <begin position="19"/>
        <end position="31"/>
    </location>
</feature>
<feature type="compositionally biased region" description="Polar residues" evidence="1">
    <location>
        <begin position="79"/>
        <end position="95"/>
    </location>
</feature>
<dbReference type="Proteomes" id="UP000234585">
    <property type="component" value="Unassembled WGS sequence"/>
</dbReference>
<dbReference type="GeneID" id="36527417"/>
<dbReference type="Pfam" id="PF20233">
    <property type="entry name" value="DUF6590"/>
    <property type="match status" value="1"/>
</dbReference>
<gene>
    <name evidence="3" type="ORF">BDW47DRAFT_93662</name>
</gene>
<dbReference type="PANTHER" id="PTHR35391:SF5">
    <property type="entry name" value="DUF6590 DOMAIN-CONTAINING PROTEIN"/>
    <property type="match status" value="1"/>
</dbReference>
<proteinExistence type="predicted"/>
<organism evidence="3 4">
    <name type="scientific">Aspergillus candidus</name>
    <dbReference type="NCBI Taxonomy" id="41067"/>
    <lineage>
        <taxon>Eukaryota</taxon>
        <taxon>Fungi</taxon>
        <taxon>Dikarya</taxon>
        <taxon>Ascomycota</taxon>
        <taxon>Pezizomycotina</taxon>
        <taxon>Eurotiomycetes</taxon>
        <taxon>Eurotiomycetidae</taxon>
        <taxon>Eurotiales</taxon>
        <taxon>Aspergillaceae</taxon>
        <taxon>Aspergillus</taxon>
        <taxon>Aspergillus subgen. Circumdati</taxon>
    </lineage>
</organism>
<accession>A0A2I2FI23</accession>
<dbReference type="PANTHER" id="PTHR35391">
    <property type="entry name" value="C2H2-TYPE DOMAIN-CONTAINING PROTEIN-RELATED"/>
    <property type="match status" value="1"/>
</dbReference>
<feature type="compositionally biased region" description="Polar residues" evidence="1">
    <location>
        <begin position="154"/>
        <end position="167"/>
    </location>
</feature>
<keyword evidence="4" id="KW-1185">Reference proteome</keyword>
<dbReference type="AlphaFoldDB" id="A0A2I2FI23"/>
<dbReference type="EMBL" id="KZ559125">
    <property type="protein sequence ID" value="PLB40260.1"/>
    <property type="molecule type" value="Genomic_DNA"/>
</dbReference>
<dbReference type="InterPro" id="IPR046497">
    <property type="entry name" value="DUF6590"/>
</dbReference>
<name>A0A2I2FI23_ASPCN</name>
<reference evidence="3 4" key="1">
    <citation type="submission" date="2017-12" db="EMBL/GenBank/DDBJ databases">
        <authorList>
            <consortium name="DOE Joint Genome Institute"/>
            <person name="Haridas S."/>
            <person name="Kjaerbolling I."/>
            <person name="Vesth T.C."/>
            <person name="Frisvad J.C."/>
            <person name="Nybo J.L."/>
            <person name="Theobald S."/>
            <person name="Kuo A."/>
            <person name="Bowyer P."/>
            <person name="Matsuda Y."/>
            <person name="Mondo S."/>
            <person name="Lyhne E.K."/>
            <person name="Kogle M.E."/>
            <person name="Clum A."/>
            <person name="Lipzen A."/>
            <person name="Salamov A."/>
            <person name="Ngan C.Y."/>
            <person name="Daum C."/>
            <person name="Chiniquy J."/>
            <person name="Barry K."/>
            <person name="LaButti K."/>
            <person name="Simmons B.A."/>
            <person name="Magnuson J.K."/>
            <person name="Mortensen U.H."/>
            <person name="Larsen T.O."/>
            <person name="Grigoriev I.V."/>
            <person name="Baker S.E."/>
            <person name="Andersen M.R."/>
            <person name="Nordberg H.P."/>
            <person name="Cantor M.N."/>
            <person name="Hua S.X."/>
        </authorList>
    </citation>
    <scope>NUCLEOTIDE SEQUENCE [LARGE SCALE GENOMIC DNA]</scope>
    <source>
        <strain evidence="3 4">CBS 102.13</strain>
    </source>
</reference>